<keyword evidence="5" id="KW-0472">Membrane</keyword>
<keyword evidence="5" id="KW-0812">Transmembrane</keyword>
<evidence type="ECO:0000313" key="6">
    <source>
        <dbReference type="EMBL" id="RDV82871.1"/>
    </source>
</evidence>
<dbReference type="InterPro" id="IPR003798">
    <property type="entry name" value="DNA_recombination_RmuC"/>
</dbReference>
<dbReference type="PANTHER" id="PTHR30563:SF0">
    <property type="entry name" value="DNA RECOMBINATION PROTEIN RMUC"/>
    <property type="match status" value="1"/>
</dbReference>
<evidence type="ECO:0000256" key="1">
    <source>
        <dbReference type="ARBA" id="ARBA00003416"/>
    </source>
</evidence>
<keyword evidence="5" id="KW-1133">Transmembrane helix</keyword>
<keyword evidence="3" id="KW-0175">Coiled coil</keyword>
<dbReference type="GO" id="GO:0006310">
    <property type="term" value="P:DNA recombination"/>
    <property type="evidence" value="ECO:0007669"/>
    <property type="project" value="UniProtKB-KW"/>
</dbReference>
<dbReference type="AlphaFoldDB" id="A0A3D8P2S8"/>
<dbReference type="Pfam" id="PF02646">
    <property type="entry name" value="RmuC"/>
    <property type="match status" value="1"/>
</dbReference>
<gene>
    <name evidence="6" type="ORF">DXX99_06615</name>
</gene>
<organism evidence="6 7">
    <name type="scientific">Ammonifex thiophilus</name>
    <dbReference type="NCBI Taxonomy" id="444093"/>
    <lineage>
        <taxon>Bacteria</taxon>
        <taxon>Bacillati</taxon>
        <taxon>Bacillota</taxon>
        <taxon>Clostridia</taxon>
        <taxon>Thermoanaerobacterales</taxon>
        <taxon>Thermoanaerobacteraceae</taxon>
        <taxon>Ammonifex</taxon>
    </lineage>
</organism>
<name>A0A3D8P2S8_9THEO</name>
<proteinExistence type="inferred from homology"/>
<evidence type="ECO:0000313" key="7">
    <source>
        <dbReference type="Proteomes" id="UP000256329"/>
    </source>
</evidence>
<feature type="transmembrane region" description="Helical" evidence="5">
    <location>
        <begin position="318"/>
        <end position="344"/>
    </location>
</feature>
<dbReference type="PANTHER" id="PTHR30563">
    <property type="entry name" value="DNA RECOMBINATION PROTEIN RMUC"/>
    <property type="match status" value="1"/>
</dbReference>
<protein>
    <submittedName>
        <fullName evidence="6">DNA recombination protein RmuC</fullName>
    </submittedName>
</protein>
<evidence type="ECO:0000256" key="5">
    <source>
        <dbReference type="SAM" id="Phobius"/>
    </source>
</evidence>
<comment type="similarity">
    <text evidence="2">Belongs to the RmuC family.</text>
</comment>
<accession>A0A3D8P2S8</accession>
<dbReference type="Proteomes" id="UP000256329">
    <property type="component" value="Unassembled WGS sequence"/>
</dbReference>
<reference evidence="6 7" key="1">
    <citation type="submission" date="2018-08" db="EMBL/GenBank/DDBJ databases">
        <title>Form III RuBisCO-mediated autotrophy in Thermodesulfobium bacteria.</title>
        <authorList>
            <person name="Toshchakov S.V."/>
            <person name="Kublanov I.V."/>
            <person name="Frolov E."/>
            <person name="Bonch-Osmolovskaya E.A."/>
            <person name="Tourova T.P."/>
            <person name="Chernych N.A."/>
            <person name="Lebedinsky A.V."/>
        </authorList>
    </citation>
    <scope>NUCLEOTIDE SEQUENCE [LARGE SCALE GENOMIC DNA]</scope>
    <source>
        <strain evidence="6 7">SR</strain>
    </source>
</reference>
<evidence type="ECO:0000256" key="4">
    <source>
        <dbReference type="ARBA" id="ARBA00023172"/>
    </source>
</evidence>
<keyword evidence="7" id="KW-1185">Reference proteome</keyword>
<comment type="caution">
    <text evidence="6">The sequence shown here is derived from an EMBL/GenBank/DDBJ whole genome shotgun (WGS) entry which is preliminary data.</text>
</comment>
<sequence>MGRLQLRLPFSLRQRKASQPVKHHQYHLGVGGMDEFLQQLFLIQREPISFRAKLFSIVPRLTPSHVWGLDFEPSSRVKSLVNKRPEERGSVSVEAVLVLVGIPLLFFLAWQVKKVGERLHWLEEQQSALRQSLQGISTDLARTGTLTGSLQEVTHRLGQELGRALELLAELRGHTHAQAEKGGQMLEVLRRLELVLAGSRSKGAAGENVLDLLFSQLPPEWQVRNFRVGNRVVEFGLRLPNGLVLPIDSKWPATNLLEEFHQAEDPEKRQRIRRQIEEVVVAKARELKKYLDPSLTPNFGLVVVPDAVFELSSGVQSLVYQFNVVLVSYSLFFPYLLLIYQVVLRYARSLDLRRLDAALSSLEEGLRGLQEEVEGRIARALTMLVNSQQDMRVWLGRVAAGLNSLRSGVAVLENGEAERIFGTRVE</sequence>
<evidence type="ECO:0000256" key="2">
    <source>
        <dbReference type="ARBA" id="ARBA00009840"/>
    </source>
</evidence>
<dbReference type="EMBL" id="QSLN01000008">
    <property type="protein sequence ID" value="RDV82871.1"/>
    <property type="molecule type" value="Genomic_DNA"/>
</dbReference>
<comment type="function">
    <text evidence="1">Involved in DNA recombination.</text>
</comment>
<evidence type="ECO:0000256" key="3">
    <source>
        <dbReference type="ARBA" id="ARBA00023054"/>
    </source>
</evidence>
<keyword evidence="4" id="KW-0233">DNA recombination</keyword>